<keyword evidence="2" id="KW-1185">Reference proteome</keyword>
<name>A0ABY6A3P6_9BURK</name>
<accession>A0ABY6A3P6</accession>
<reference evidence="1" key="1">
    <citation type="submission" date="2022-09" db="EMBL/GenBank/DDBJ databases">
        <title>Bacterial diversity in gut of crayfish and pufferfish.</title>
        <authorList>
            <person name="Huang Y."/>
        </authorList>
    </citation>
    <scope>NUCLEOTIDE SEQUENCE</scope>
    <source>
        <strain evidence="1">PR12</strain>
    </source>
</reference>
<evidence type="ECO:0000313" key="1">
    <source>
        <dbReference type="EMBL" id="UXC20803.1"/>
    </source>
</evidence>
<dbReference type="Proteomes" id="UP001058290">
    <property type="component" value="Chromosome"/>
</dbReference>
<gene>
    <name evidence="1" type="ORF">N4T19_07840</name>
</gene>
<organism evidence="1 2">
    <name type="scientific">Comamonas squillarum</name>
    <dbReference type="NCBI Taxonomy" id="2977320"/>
    <lineage>
        <taxon>Bacteria</taxon>
        <taxon>Pseudomonadati</taxon>
        <taxon>Pseudomonadota</taxon>
        <taxon>Betaproteobacteria</taxon>
        <taxon>Burkholderiales</taxon>
        <taxon>Comamonadaceae</taxon>
        <taxon>Comamonas</taxon>
    </lineage>
</organism>
<protein>
    <submittedName>
        <fullName evidence="1">DUF1799 domain-containing protein</fullName>
    </submittedName>
</protein>
<dbReference type="Pfam" id="PF08809">
    <property type="entry name" value="DUF1799"/>
    <property type="match status" value="1"/>
</dbReference>
<dbReference type="EMBL" id="CP104377">
    <property type="protein sequence ID" value="UXC20803.1"/>
    <property type="molecule type" value="Genomic_DNA"/>
</dbReference>
<dbReference type="InterPro" id="IPR014915">
    <property type="entry name" value="Phage_TLS_TfmB"/>
</dbReference>
<sequence length="105" mass="11887">MFEPPVTEAEAQAAGFELEDYPEPEIIEVWPDNEAALDIAMMIGTRWVYPAMGGVPLGVRWEAIYPLMDRRASGEAWDELHEYMMVIEAEALATLREFAPKDKAK</sequence>
<evidence type="ECO:0000313" key="2">
    <source>
        <dbReference type="Proteomes" id="UP001058290"/>
    </source>
</evidence>
<proteinExistence type="predicted"/>